<dbReference type="EMBL" id="CR382126">
    <property type="protein sequence ID" value="CAG98566.1"/>
    <property type="molecule type" value="Genomic_DNA"/>
</dbReference>
<dbReference type="GO" id="GO:0005634">
    <property type="term" value="C:nucleus"/>
    <property type="evidence" value="ECO:0007669"/>
    <property type="project" value="TreeGrafter"/>
</dbReference>
<dbReference type="SFLD" id="SFLDS00003">
    <property type="entry name" value="Haloacid_Dehalogenase"/>
    <property type="match status" value="1"/>
</dbReference>
<dbReference type="STRING" id="284590.Q6CJN1"/>
<accession>Q6CJN1</accession>
<dbReference type="FunCoup" id="Q6CJN1">
    <property type="interactions" value="157"/>
</dbReference>
<dbReference type="InterPro" id="IPR023214">
    <property type="entry name" value="HAD_sf"/>
</dbReference>
<dbReference type="HOGENOM" id="CLU_045011_8_0_1"/>
<organism evidence="1 2">
    <name type="scientific">Kluyveromyces lactis (strain ATCC 8585 / CBS 2359 / DSM 70799 / NBRC 1267 / NRRL Y-1140 / WM37)</name>
    <name type="common">Yeast</name>
    <name type="synonym">Candida sphaerica</name>
    <dbReference type="NCBI Taxonomy" id="284590"/>
    <lineage>
        <taxon>Eukaryota</taxon>
        <taxon>Fungi</taxon>
        <taxon>Dikarya</taxon>
        <taxon>Ascomycota</taxon>
        <taxon>Saccharomycotina</taxon>
        <taxon>Saccharomycetes</taxon>
        <taxon>Saccharomycetales</taxon>
        <taxon>Saccharomycetaceae</taxon>
        <taxon>Kluyveromyces</taxon>
    </lineage>
</organism>
<dbReference type="OMA" id="WWRQLIA"/>
<dbReference type="Pfam" id="PF00702">
    <property type="entry name" value="Hydrolase"/>
    <property type="match status" value="1"/>
</dbReference>
<keyword evidence="2" id="KW-1185">Reference proteome</keyword>
<dbReference type="InterPro" id="IPR051828">
    <property type="entry name" value="HAD-like_hydrolase_domain"/>
</dbReference>
<dbReference type="SUPFAM" id="SSF56784">
    <property type="entry name" value="HAD-like"/>
    <property type="match status" value="1"/>
</dbReference>
<sequence length="307" mass="35420">MVPVRIPREVLKNGSLQHSRPKIITFDAYNTLYSIKKPVMEQYCIVGAKYGINGNPQELTKRFPGVFSNIRKKYPLYGKNSGITAEQWWEYLIRDMFEPIQIPNEMVEEILERFEGDAAYTVYPDVREFLETMRRNHPEVSLGIVSNTDPIVLTLLENLDLKKYFDGNIYLSYDLEIKKPDPAMFNYAVSHMLKRHNTSGQRENLENIRPHVWHVGDEEKTDLGGAFQAGVNGILVDRSNSFGYFDITTPDVCKKELSEDDLSLRKVLHHSEVILQESDAVTDVVQLNSRQYVLPNFKSLEALLFQQ</sequence>
<dbReference type="InParanoid" id="Q6CJN1"/>
<gene>
    <name evidence="1" type="ORF">KLLA0_F17325g</name>
</gene>
<dbReference type="InterPro" id="IPR036412">
    <property type="entry name" value="HAD-like_sf"/>
</dbReference>
<dbReference type="InterPro" id="IPR044924">
    <property type="entry name" value="HAD-SF_hydro_IA_REG-2-like_cap"/>
</dbReference>
<evidence type="ECO:0000313" key="1">
    <source>
        <dbReference type="EMBL" id="CAG98566.1"/>
    </source>
</evidence>
<dbReference type="SFLD" id="SFLDG01129">
    <property type="entry name" value="C1.5:_HAD__Beta-PGM__Phosphata"/>
    <property type="match status" value="1"/>
</dbReference>
<dbReference type="eggNOG" id="KOG3085">
    <property type="taxonomic scope" value="Eukaryota"/>
</dbReference>
<protein>
    <submittedName>
        <fullName evidence="1">KLLA0F17325p</fullName>
    </submittedName>
</protein>
<name>Q6CJN1_KLULA</name>
<dbReference type="KEGG" id="kla:KLLA0_F17325g"/>
<dbReference type="PANTHER" id="PTHR46191:SF2">
    <property type="entry name" value="HALOACID DEHALOGENASE-LIKE HYDROLASE DOMAIN-CONTAINING PROTEIN 3"/>
    <property type="match status" value="1"/>
</dbReference>
<proteinExistence type="predicted"/>
<dbReference type="Gene3D" id="3.40.50.1000">
    <property type="entry name" value="HAD superfamily/HAD-like"/>
    <property type="match status" value="1"/>
</dbReference>
<dbReference type="Gene3D" id="1.10.150.720">
    <property type="entry name" value="Haloacid dehalogenase-like hydrolase"/>
    <property type="match status" value="1"/>
</dbReference>
<dbReference type="PANTHER" id="PTHR46191">
    <property type="match status" value="1"/>
</dbReference>
<dbReference type="Proteomes" id="UP000000598">
    <property type="component" value="Chromosome F"/>
</dbReference>
<dbReference type="AlphaFoldDB" id="Q6CJN1"/>
<dbReference type="NCBIfam" id="TIGR02252">
    <property type="entry name" value="DREG-2"/>
    <property type="match status" value="1"/>
</dbReference>
<reference evidence="1 2" key="1">
    <citation type="journal article" date="2004" name="Nature">
        <title>Genome evolution in yeasts.</title>
        <authorList>
            <consortium name="Genolevures"/>
            <person name="Dujon B."/>
            <person name="Sherman D."/>
            <person name="Fischer G."/>
            <person name="Durrens P."/>
            <person name="Casaregola S."/>
            <person name="Lafontaine I."/>
            <person name="de Montigny J."/>
            <person name="Marck C."/>
            <person name="Neuveglise C."/>
            <person name="Talla E."/>
            <person name="Goffard N."/>
            <person name="Frangeul L."/>
            <person name="Aigle M."/>
            <person name="Anthouard V."/>
            <person name="Babour A."/>
            <person name="Barbe V."/>
            <person name="Barnay S."/>
            <person name="Blanchin S."/>
            <person name="Beckerich J.M."/>
            <person name="Beyne E."/>
            <person name="Bleykasten C."/>
            <person name="Boisrame A."/>
            <person name="Boyer J."/>
            <person name="Cattolico L."/>
            <person name="Confanioleri F."/>
            <person name="de Daruvar A."/>
            <person name="Despons L."/>
            <person name="Fabre E."/>
            <person name="Fairhead C."/>
            <person name="Ferry-Dumazet H."/>
            <person name="Groppi A."/>
            <person name="Hantraye F."/>
            <person name="Hennequin C."/>
            <person name="Jauniaux N."/>
            <person name="Joyet P."/>
            <person name="Kachouri R."/>
            <person name="Kerrest A."/>
            <person name="Koszul R."/>
            <person name="Lemaire M."/>
            <person name="Lesur I."/>
            <person name="Ma L."/>
            <person name="Muller H."/>
            <person name="Nicaud J.M."/>
            <person name="Nikolski M."/>
            <person name="Oztas S."/>
            <person name="Ozier-Kalogeropoulos O."/>
            <person name="Pellenz S."/>
            <person name="Potier S."/>
            <person name="Richard G.F."/>
            <person name="Straub M.L."/>
            <person name="Suleau A."/>
            <person name="Swennene D."/>
            <person name="Tekaia F."/>
            <person name="Wesolowski-Louvel M."/>
            <person name="Westhof E."/>
            <person name="Wirth B."/>
            <person name="Zeniou-Meyer M."/>
            <person name="Zivanovic I."/>
            <person name="Bolotin-Fukuhara M."/>
            <person name="Thierry A."/>
            <person name="Bouchier C."/>
            <person name="Caudron B."/>
            <person name="Scarpelli C."/>
            <person name="Gaillardin C."/>
            <person name="Weissenbach J."/>
            <person name="Wincker P."/>
            <person name="Souciet J.L."/>
        </authorList>
    </citation>
    <scope>NUCLEOTIDE SEQUENCE [LARGE SCALE GENOMIC DNA]</scope>
    <source>
        <strain evidence="2">ATCC 8585 / CBS 2359 / DSM 70799 / NBRC 1267 / NRRL Y-1140 / WM37</strain>
    </source>
</reference>
<dbReference type="InterPro" id="IPR011949">
    <property type="entry name" value="HAD-SF_hydro_IA_REG-2-like"/>
</dbReference>
<dbReference type="PaxDb" id="284590-Q6CJN1"/>
<evidence type="ECO:0000313" key="2">
    <source>
        <dbReference type="Proteomes" id="UP000000598"/>
    </source>
</evidence>